<evidence type="ECO:0000313" key="2">
    <source>
        <dbReference type="EMBL" id="MBU9847631.1"/>
    </source>
</evidence>
<keyword evidence="3" id="KW-1185">Reference proteome</keyword>
<feature type="transmembrane region" description="Helical" evidence="1">
    <location>
        <begin position="46"/>
        <end position="67"/>
    </location>
</feature>
<keyword evidence="1" id="KW-0812">Transmembrane</keyword>
<dbReference type="EMBL" id="JAFMOY010000132">
    <property type="protein sequence ID" value="MBU9847631.1"/>
    <property type="molecule type" value="Genomic_DNA"/>
</dbReference>
<name>A0ABS6LL36_9GAMM</name>
<keyword evidence="1" id="KW-1133">Transmembrane helix</keyword>
<evidence type="ECO:0000256" key="1">
    <source>
        <dbReference type="SAM" id="Phobius"/>
    </source>
</evidence>
<evidence type="ECO:0000313" key="3">
    <source>
        <dbReference type="Proteomes" id="UP000739284"/>
    </source>
</evidence>
<sequence>MTRNTIQRRRSFAARLTHIMQIQTQYGRLWLSSRFRRVKVPASLKVIAFAILTLLVLAITGTILLMLDLISLLSGLLKRPFRRGNIYRRQLMRKPV</sequence>
<comment type="caution">
    <text evidence="2">The sequence shown here is derived from an EMBL/GenBank/DDBJ whole genome shotgun (WGS) entry which is preliminary data.</text>
</comment>
<proteinExistence type="predicted"/>
<organism evidence="2 3">
    <name type="scientific">Rahnella ecdela</name>
    <dbReference type="NCBI Taxonomy" id="2816250"/>
    <lineage>
        <taxon>Bacteria</taxon>
        <taxon>Pseudomonadati</taxon>
        <taxon>Pseudomonadota</taxon>
        <taxon>Gammaproteobacteria</taxon>
        <taxon>Enterobacterales</taxon>
        <taxon>Yersiniaceae</taxon>
        <taxon>Rahnella</taxon>
    </lineage>
</organism>
<keyword evidence="1" id="KW-0472">Membrane</keyword>
<gene>
    <name evidence="2" type="ORF">J1784_21770</name>
</gene>
<protein>
    <submittedName>
        <fullName evidence="2">Uncharacterized protein</fullName>
    </submittedName>
</protein>
<dbReference type="Proteomes" id="UP000739284">
    <property type="component" value="Unassembled WGS sequence"/>
</dbReference>
<accession>A0ABS6LL36</accession>
<reference evidence="2 3" key="1">
    <citation type="submission" date="2021-03" db="EMBL/GenBank/DDBJ databases">
        <title>Five novel Rahnella species.</title>
        <authorList>
            <person name="Brady C."/>
            <person name="Asselin J."/>
            <person name="Beer S."/>
            <person name="Bruberg M.B."/>
            <person name="Crampton B."/>
            <person name="Venter S."/>
            <person name="Arnold D."/>
            <person name="Denman S."/>
        </authorList>
    </citation>
    <scope>NUCLEOTIDE SEQUENCE [LARGE SCALE GENOMIC DNA]</scope>
    <source>
        <strain evidence="2 3">FRB 231</strain>
    </source>
</reference>
<dbReference type="RefSeq" id="WP_217150925.1">
    <property type="nucleotide sequence ID" value="NZ_JAFMOY010000132.1"/>
</dbReference>